<reference evidence="2 3" key="1">
    <citation type="submission" date="2023-11" db="EMBL/GenBank/DDBJ databases">
        <title>Halocaridina rubra genome assembly.</title>
        <authorList>
            <person name="Smith C."/>
        </authorList>
    </citation>
    <scope>NUCLEOTIDE SEQUENCE [LARGE SCALE GENOMIC DNA]</scope>
    <source>
        <strain evidence="2">EP-1</strain>
        <tissue evidence="2">Whole</tissue>
    </source>
</reference>
<comment type="caution">
    <text evidence="2">The sequence shown here is derived from an EMBL/GenBank/DDBJ whole genome shotgun (WGS) entry which is preliminary data.</text>
</comment>
<protein>
    <submittedName>
        <fullName evidence="2">Uncharacterized protein</fullName>
    </submittedName>
</protein>
<proteinExistence type="predicted"/>
<evidence type="ECO:0000313" key="2">
    <source>
        <dbReference type="EMBL" id="KAK7069666.1"/>
    </source>
</evidence>
<feature type="compositionally biased region" description="Acidic residues" evidence="1">
    <location>
        <begin position="73"/>
        <end position="86"/>
    </location>
</feature>
<dbReference type="EMBL" id="JAXCGZ010015986">
    <property type="protein sequence ID" value="KAK7069666.1"/>
    <property type="molecule type" value="Genomic_DNA"/>
</dbReference>
<feature type="compositionally biased region" description="Acidic residues" evidence="1">
    <location>
        <begin position="99"/>
        <end position="121"/>
    </location>
</feature>
<dbReference type="Pfam" id="PF04665">
    <property type="entry name" value="Pox_A32"/>
    <property type="match status" value="1"/>
</dbReference>
<evidence type="ECO:0000313" key="3">
    <source>
        <dbReference type="Proteomes" id="UP001381693"/>
    </source>
</evidence>
<dbReference type="Gene3D" id="3.40.50.300">
    <property type="entry name" value="P-loop containing nucleotide triphosphate hydrolases"/>
    <property type="match status" value="1"/>
</dbReference>
<feature type="compositionally biased region" description="Polar residues" evidence="1">
    <location>
        <begin position="55"/>
        <end position="64"/>
    </location>
</feature>
<dbReference type="InterPro" id="IPR027417">
    <property type="entry name" value="P-loop_NTPase"/>
</dbReference>
<accession>A0AAN8ZV17</accession>
<organism evidence="2 3">
    <name type="scientific">Halocaridina rubra</name>
    <name type="common">Hawaiian red shrimp</name>
    <dbReference type="NCBI Taxonomy" id="373956"/>
    <lineage>
        <taxon>Eukaryota</taxon>
        <taxon>Metazoa</taxon>
        <taxon>Ecdysozoa</taxon>
        <taxon>Arthropoda</taxon>
        <taxon>Crustacea</taxon>
        <taxon>Multicrustacea</taxon>
        <taxon>Malacostraca</taxon>
        <taxon>Eumalacostraca</taxon>
        <taxon>Eucarida</taxon>
        <taxon>Decapoda</taxon>
        <taxon>Pleocyemata</taxon>
        <taxon>Caridea</taxon>
        <taxon>Atyoidea</taxon>
        <taxon>Atyidae</taxon>
        <taxon>Halocaridina</taxon>
    </lineage>
</organism>
<name>A0AAN8ZV17_HALRR</name>
<feature type="compositionally biased region" description="Acidic residues" evidence="1">
    <location>
        <begin position="40"/>
        <end position="50"/>
    </location>
</feature>
<feature type="region of interest" description="Disordered" evidence="1">
    <location>
        <begin position="1"/>
        <end position="152"/>
    </location>
</feature>
<dbReference type="InterPro" id="IPR006758">
    <property type="entry name" value="A32L"/>
</dbReference>
<feature type="compositionally biased region" description="Acidic residues" evidence="1">
    <location>
        <begin position="1"/>
        <end position="10"/>
    </location>
</feature>
<dbReference type="Proteomes" id="UP001381693">
    <property type="component" value="Unassembled WGS sequence"/>
</dbReference>
<feature type="region of interest" description="Disordered" evidence="1">
    <location>
        <begin position="391"/>
        <end position="436"/>
    </location>
</feature>
<dbReference type="AlphaFoldDB" id="A0AAN8ZV17"/>
<evidence type="ECO:0000256" key="1">
    <source>
        <dbReference type="SAM" id="MobiDB-lite"/>
    </source>
</evidence>
<sequence length="593" mass="67575">MNTEGDDESSTNERDQSSSTEVKQITGRGDELIIANVGGDGDDDDDDDDGKESNFDNYSNTDNESNLERDTSDIDDFIPDEDDYNLENEVNIGARSDGDFSDEDDEEEEEEEEEDGEEEEDKSTKRDKVIDNTLDFNQPVEPESISDRKSPVQDYTDVPFKHFDSFSEFSPGSWLVVGPPGSGKTAIIRSFFWHHFTAAKKENHLFLPNYTTMIGEELDSFKKIIPEQFISNTFKLTKERSLVKWLNENWRTEKDVVVVYDDIGTTGNERGKANKLMVFLSEVVRLGSRHFKANFLITTQYFTVVDTTIRASISYMVFILKMSDVLNGSQDNAKNIANVCKADTQTVSNLLNSLATRLKDSCQSNDRHADRIPNCFYRKIVKKYARRTKAEKRRFSDGGMGDGRKKFRRRNSDDDDDDFNASGGKDDYMDDDGGRKDDAKIQQQLSVVSMMESIAKINPKAHKILSKTKNINLIKDEYVKARALLTLRNKTNMCVILYDMLFFLIEALDTKMNTKKLTGLSNFRVNMPTEDRNREKDILDAVIECYAPSLHQPSPLIDLVIHTLTILCMANFHNCLSISVEGIAQHIRQQQQE</sequence>
<keyword evidence="3" id="KW-1185">Reference proteome</keyword>
<feature type="compositionally biased region" description="Basic and acidic residues" evidence="1">
    <location>
        <begin position="424"/>
        <end position="436"/>
    </location>
</feature>
<dbReference type="SUPFAM" id="SSF52540">
    <property type="entry name" value="P-loop containing nucleoside triphosphate hydrolases"/>
    <property type="match status" value="1"/>
</dbReference>
<gene>
    <name evidence="2" type="ORF">SK128_012833</name>
</gene>